<proteinExistence type="predicted"/>
<organism evidence="2 3">
    <name type="scientific">Schizopora paradoxa</name>
    <dbReference type="NCBI Taxonomy" id="27342"/>
    <lineage>
        <taxon>Eukaryota</taxon>
        <taxon>Fungi</taxon>
        <taxon>Dikarya</taxon>
        <taxon>Basidiomycota</taxon>
        <taxon>Agaricomycotina</taxon>
        <taxon>Agaricomycetes</taxon>
        <taxon>Hymenochaetales</taxon>
        <taxon>Schizoporaceae</taxon>
        <taxon>Schizopora</taxon>
    </lineage>
</organism>
<name>A0A0H2QW91_9AGAM</name>
<feature type="region of interest" description="Disordered" evidence="1">
    <location>
        <begin position="1"/>
        <end position="45"/>
    </location>
</feature>
<dbReference type="EMBL" id="KQ086955">
    <property type="protein sequence ID" value="KLO03850.1"/>
    <property type="molecule type" value="Genomic_DNA"/>
</dbReference>
<evidence type="ECO:0000313" key="3">
    <source>
        <dbReference type="Proteomes" id="UP000053477"/>
    </source>
</evidence>
<protein>
    <submittedName>
        <fullName evidence="2">Uncharacterized protein</fullName>
    </submittedName>
</protein>
<dbReference type="InParanoid" id="A0A0H2QW91"/>
<dbReference type="Proteomes" id="UP000053477">
    <property type="component" value="Unassembled WGS sequence"/>
</dbReference>
<feature type="non-terminal residue" evidence="2">
    <location>
        <position position="436"/>
    </location>
</feature>
<evidence type="ECO:0000313" key="2">
    <source>
        <dbReference type="EMBL" id="KLO03850.1"/>
    </source>
</evidence>
<sequence>TLHEEEATAAELGDLSPDAAVRSTQITDSRQVTSERSSESTDLTPYGLPRLDINQTCLPNVLCKQILNLRRLHFTPEVIQATDSFTADPRLVSKNALSNLRSGWTMLGNHDNRTLQHFLSAKQHWIVLMHGAKFADAMTLHACILRAQHMLGQWLWWASIREEVPIQVDSVLQGDVSDHWIHILISFIHKQFQNAPGSREQFIVSFADVFPSSDSGLHTSFFEASLGQTSFVMEAHLRSSLVLHTSEVIAQWIGLTGTERYENRNSPIGSWDSRGWFIDAVLRLGHPGLLLLPEIHSVFNWWRIPGLSHEDASRVTDILQRVFGSDKNQDMVSLRCHLDDVLSQFMPDMQHMFTVQQCLLPLSITFDSDTPSTSPTPNPLTDSLAEDADSVAIDDEEYPANIVAAGEALINYLQDIEPLYGLTPPQYFKSKMPKKY</sequence>
<evidence type="ECO:0000256" key="1">
    <source>
        <dbReference type="SAM" id="MobiDB-lite"/>
    </source>
</evidence>
<gene>
    <name evidence="2" type="ORF">SCHPADRAFT_897499</name>
</gene>
<reference evidence="2 3" key="1">
    <citation type="submission" date="2015-04" db="EMBL/GenBank/DDBJ databases">
        <title>Complete genome sequence of Schizopora paradoxa KUC8140, a cosmopolitan wood degrader in East Asia.</title>
        <authorList>
            <consortium name="DOE Joint Genome Institute"/>
            <person name="Min B."/>
            <person name="Park H."/>
            <person name="Jang Y."/>
            <person name="Kim J.-J."/>
            <person name="Kim K.H."/>
            <person name="Pangilinan J."/>
            <person name="Lipzen A."/>
            <person name="Riley R."/>
            <person name="Grigoriev I.V."/>
            <person name="Spatafora J.W."/>
            <person name="Choi I.-G."/>
        </authorList>
    </citation>
    <scope>NUCLEOTIDE SEQUENCE [LARGE SCALE GENOMIC DNA]</scope>
    <source>
        <strain evidence="2 3">KUC8140</strain>
    </source>
</reference>
<feature type="compositionally biased region" description="Polar residues" evidence="1">
    <location>
        <begin position="22"/>
        <end position="43"/>
    </location>
</feature>
<dbReference type="AlphaFoldDB" id="A0A0H2QW91"/>
<feature type="non-terminal residue" evidence="2">
    <location>
        <position position="1"/>
    </location>
</feature>
<accession>A0A0H2QW91</accession>
<keyword evidence="3" id="KW-1185">Reference proteome</keyword>